<feature type="domain" description="Periplasmic binding protein" evidence="4">
    <location>
        <begin position="42"/>
        <end position="134"/>
    </location>
</feature>
<dbReference type="PANTHER" id="PTHR46847:SF1">
    <property type="entry name" value="D-ALLOSE-BINDING PERIPLASMIC PROTEIN-RELATED"/>
    <property type="match status" value="1"/>
</dbReference>
<keyword evidence="6" id="KW-1185">Reference proteome</keyword>
<dbReference type="InterPro" id="IPR028082">
    <property type="entry name" value="Peripla_BP_I"/>
</dbReference>
<accession>A0A7X5KMG5</accession>
<proteinExistence type="inferred from homology"/>
<dbReference type="Gene3D" id="3.40.50.2300">
    <property type="match status" value="1"/>
</dbReference>
<evidence type="ECO:0000313" key="5">
    <source>
        <dbReference type="EMBL" id="NDL67804.1"/>
    </source>
</evidence>
<sequence length="162" mass="17485">MREGRKIVVAGVAMVVGLLLVAGAALGMQGMQGQQETRMERVGLVLASRTDPHCVSMAYAARAKAAEMGVELLVEGPELPFDGQEQLEVMDRMIEAGVDRLLVAPTDPDTLVVTVRKANDRNIPVVVLDRGLEEDAMVLLGAYTYGFIDTRANSLGIREAFE</sequence>
<dbReference type="SUPFAM" id="SSF53822">
    <property type="entry name" value="Periplasmic binding protein-like I"/>
    <property type="match status" value="1"/>
</dbReference>
<dbReference type="Proteomes" id="UP000461585">
    <property type="component" value="Unassembled WGS sequence"/>
</dbReference>
<name>A0A7X5KMG5_9FIRM</name>
<dbReference type="EMBL" id="JAAEEH010000021">
    <property type="protein sequence ID" value="NDL67804.1"/>
    <property type="molecule type" value="Genomic_DNA"/>
</dbReference>
<dbReference type="GO" id="GO:0030313">
    <property type="term" value="C:cell envelope"/>
    <property type="evidence" value="ECO:0007669"/>
    <property type="project" value="UniProtKB-SubCell"/>
</dbReference>
<dbReference type="InterPro" id="IPR025997">
    <property type="entry name" value="SBP_2_dom"/>
</dbReference>
<dbReference type="Pfam" id="PF13407">
    <property type="entry name" value="Peripla_BP_4"/>
    <property type="match status" value="1"/>
</dbReference>
<evidence type="ECO:0000259" key="4">
    <source>
        <dbReference type="Pfam" id="PF13407"/>
    </source>
</evidence>
<dbReference type="PANTHER" id="PTHR46847">
    <property type="entry name" value="D-ALLOSE-BINDING PERIPLASMIC PROTEIN-RELATED"/>
    <property type="match status" value="1"/>
</dbReference>
<comment type="caution">
    <text evidence="5">The sequence shown here is derived from an EMBL/GenBank/DDBJ whole genome shotgun (WGS) entry which is preliminary data.</text>
</comment>
<dbReference type="GO" id="GO:0030246">
    <property type="term" value="F:carbohydrate binding"/>
    <property type="evidence" value="ECO:0007669"/>
    <property type="project" value="UniProtKB-ARBA"/>
</dbReference>
<evidence type="ECO:0000256" key="2">
    <source>
        <dbReference type="ARBA" id="ARBA00007639"/>
    </source>
</evidence>
<comment type="similarity">
    <text evidence="2">Belongs to the bacterial solute-binding protein 2 family.</text>
</comment>
<organism evidence="5 6">
    <name type="scientific">Anaerotalea alkaliphila</name>
    <dbReference type="NCBI Taxonomy" id="2662126"/>
    <lineage>
        <taxon>Bacteria</taxon>
        <taxon>Bacillati</taxon>
        <taxon>Bacillota</taxon>
        <taxon>Clostridia</taxon>
        <taxon>Eubacteriales</taxon>
        <taxon>Anaerotalea</taxon>
    </lineage>
</organism>
<evidence type="ECO:0000313" key="6">
    <source>
        <dbReference type="Proteomes" id="UP000461585"/>
    </source>
</evidence>
<dbReference type="AlphaFoldDB" id="A0A7X5KMG5"/>
<gene>
    <name evidence="5" type="ORF">GXN74_08640</name>
</gene>
<comment type="subcellular location">
    <subcellularLocation>
        <location evidence="1">Cell envelope</location>
    </subcellularLocation>
</comment>
<keyword evidence="3" id="KW-0732">Signal</keyword>
<evidence type="ECO:0000256" key="3">
    <source>
        <dbReference type="ARBA" id="ARBA00022729"/>
    </source>
</evidence>
<evidence type="ECO:0000256" key="1">
    <source>
        <dbReference type="ARBA" id="ARBA00004196"/>
    </source>
</evidence>
<reference evidence="5 6" key="1">
    <citation type="submission" date="2020-01" db="EMBL/GenBank/DDBJ databases">
        <title>Anaeroalcalibacter tamaniensis gen. nov., sp. nov., moderately halophilic strictly anaerobic fermenter bacterium from mud volcano of Taman peninsula.</title>
        <authorList>
            <person name="Frolova A."/>
            <person name="Merkel A.Y."/>
            <person name="Slobodkin A.I."/>
        </authorList>
    </citation>
    <scope>NUCLEOTIDE SEQUENCE [LARGE SCALE GENOMIC DNA]</scope>
    <source>
        <strain evidence="5 6">F-3ap</strain>
    </source>
</reference>
<protein>
    <submittedName>
        <fullName evidence="5">Sugar ABC transporter substrate-binding protein</fullName>
    </submittedName>
</protein>
<dbReference type="RefSeq" id="WP_162370532.1">
    <property type="nucleotide sequence ID" value="NZ_JAAEEH010000021.1"/>
</dbReference>